<reference evidence="2" key="1">
    <citation type="journal article" date="2014" name="Front. Microbiol.">
        <title>High frequency of phylogenetically diverse reductive dehalogenase-homologous genes in deep subseafloor sedimentary metagenomes.</title>
        <authorList>
            <person name="Kawai M."/>
            <person name="Futagami T."/>
            <person name="Toyoda A."/>
            <person name="Takaki Y."/>
            <person name="Nishi S."/>
            <person name="Hori S."/>
            <person name="Arai W."/>
            <person name="Tsubouchi T."/>
            <person name="Morono Y."/>
            <person name="Uchiyama I."/>
            <person name="Ito T."/>
            <person name="Fujiyama A."/>
            <person name="Inagaki F."/>
            <person name="Takami H."/>
        </authorList>
    </citation>
    <scope>NUCLEOTIDE SEQUENCE</scope>
    <source>
        <strain evidence="2">Expedition CK06-06</strain>
    </source>
</reference>
<dbReference type="SMART" id="SM00852">
    <property type="entry name" value="MoCF_biosynth"/>
    <property type="match status" value="1"/>
</dbReference>
<dbReference type="EMBL" id="BARU01037967">
    <property type="protein sequence ID" value="GAH79422.1"/>
    <property type="molecule type" value="Genomic_DNA"/>
</dbReference>
<protein>
    <recommendedName>
        <fullName evidence="1">MoaB/Mog domain-containing protein</fullName>
    </recommendedName>
</protein>
<dbReference type="Gene3D" id="3.40.980.10">
    <property type="entry name" value="MoaB/Mog-like domain"/>
    <property type="match status" value="1"/>
</dbReference>
<organism evidence="2">
    <name type="scientific">marine sediment metagenome</name>
    <dbReference type="NCBI Taxonomy" id="412755"/>
    <lineage>
        <taxon>unclassified sequences</taxon>
        <taxon>metagenomes</taxon>
        <taxon>ecological metagenomes</taxon>
    </lineage>
</organism>
<dbReference type="InterPro" id="IPR050101">
    <property type="entry name" value="CinA"/>
</dbReference>
<dbReference type="PANTHER" id="PTHR13939:SF0">
    <property type="entry name" value="NMN AMIDOHYDROLASE-LIKE PROTEIN YFAY"/>
    <property type="match status" value="1"/>
</dbReference>
<feature type="non-terminal residue" evidence="2">
    <location>
        <position position="158"/>
    </location>
</feature>
<dbReference type="SUPFAM" id="SSF53218">
    <property type="entry name" value="Molybdenum cofactor biosynthesis proteins"/>
    <property type="match status" value="1"/>
</dbReference>
<feature type="domain" description="MoaB/Mog" evidence="1">
    <location>
        <begin position="4"/>
        <end position="154"/>
    </location>
</feature>
<dbReference type="AlphaFoldDB" id="X1ICK1"/>
<dbReference type="CDD" id="cd00885">
    <property type="entry name" value="cinA"/>
    <property type="match status" value="1"/>
</dbReference>
<accession>X1ICK1</accession>
<sequence length="158" mass="17415">MNCEIVTIGSELLLGQIIDTNASYLARELNLIGINVQFHTTIGDNYPQIKDVLSQALNRTDLVITTGGLGPTEDDLTREVIADLMDSPLMFKEELMAQIESIFESFGYSMPENNRKQAFIPDGAIPIPNKVGTAPGFIMEKESKLIISLPGVPKELKY</sequence>
<comment type="caution">
    <text evidence="2">The sequence shown here is derived from an EMBL/GenBank/DDBJ whole genome shotgun (WGS) entry which is preliminary data.</text>
</comment>
<evidence type="ECO:0000259" key="1">
    <source>
        <dbReference type="SMART" id="SM00852"/>
    </source>
</evidence>
<dbReference type="Pfam" id="PF00994">
    <property type="entry name" value="MoCF_biosynth"/>
    <property type="match status" value="1"/>
</dbReference>
<proteinExistence type="predicted"/>
<dbReference type="InterPro" id="IPR001453">
    <property type="entry name" value="MoaB/Mog_dom"/>
</dbReference>
<dbReference type="InterPro" id="IPR036425">
    <property type="entry name" value="MoaB/Mog-like_dom_sf"/>
</dbReference>
<name>X1ICK1_9ZZZZ</name>
<dbReference type="PANTHER" id="PTHR13939">
    <property type="entry name" value="NICOTINAMIDE-NUCLEOTIDE AMIDOHYDROLASE PNCC"/>
    <property type="match status" value="1"/>
</dbReference>
<dbReference type="NCBIfam" id="TIGR00177">
    <property type="entry name" value="molyb_syn"/>
    <property type="match status" value="1"/>
</dbReference>
<gene>
    <name evidence="2" type="ORF">S03H2_59071</name>
</gene>
<evidence type="ECO:0000313" key="2">
    <source>
        <dbReference type="EMBL" id="GAH79422.1"/>
    </source>
</evidence>